<evidence type="ECO:0000313" key="2">
    <source>
        <dbReference type="EMBL" id="KOC63573.1"/>
    </source>
</evidence>
<name>A0A0L7QY89_9HYME</name>
<dbReference type="AlphaFoldDB" id="A0A0L7QY89"/>
<proteinExistence type="predicted"/>
<evidence type="ECO:0000313" key="3">
    <source>
        <dbReference type="Proteomes" id="UP000053825"/>
    </source>
</evidence>
<organism evidence="2 3">
    <name type="scientific">Habropoda laboriosa</name>
    <dbReference type="NCBI Taxonomy" id="597456"/>
    <lineage>
        <taxon>Eukaryota</taxon>
        <taxon>Metazoa</taxon>
        <taxon>Ecdysozoa</taxon>
        <taxon>Arthropoda</taxon>
        <taxon>Hexapoda</taxon>
        <taxon>Insecta</taxon>
        <taxon>Pterygota</taxon>
        <taxon>Neoptera</taxon>
        <taxon>Endopterygota</taxon>
        <taxon>Hymenoptera</taxon>
        <taxon>Apocrita</taxon>
        <taxon>Aculeata</taxon>
        <taxon>Apoidea</taxon>
        <taxon>Anthophila</taxon>
        <taxon>Apidae</taxon>
        <taxon>Habropoda</taxon>
    </lineage>
</organism>
<keyword evidence="3" id="KW-1185">Reference proteome</keyword>
<evidence type="ECO:0000256" key="1">
    <source>
        <dbReference type="SAM" id="Phobius"/>
    </source>
</evidence>
<reference evidence="2 3" key="1">
    <citation type="submission" date="2015-07" db="EMBL/GenBank/DDBJ databases">
        <title>The genome of Habropoda laboriosa.</title>
        <authorList>
            <person name="Pan H."/>
            <person name="Kapheim K."/>
        </authorList>
    </citation>
    <scope>NUCLEOTIDE SEQUENCE [LARGE SCALE GENOMIC DNA]</scope>
    <source>
        <strain evidence="2">0110345459</strain>
    </source>
</reference>
<keyword evidence="1" id="KW-0472">Membrane</keyword>
<accession>A0A0L7QY89</accession>
<keyword evidence="1" id="KW-0812">Transmembrane</keyword>
<dbReference type="STRING" id="597456.A0A0L7QY89"/>
<sequence length="131" mass="14733">FQNSPERYNCSTRKGVPCIPDIIITENLPNTTSFWESKEHLCTAKSGNVCIKYTFIYNNDIVNTSSFCGKAIEDKTVPITSGCYEQHVDGYVLEMCACQPRKGREPCNVSVKTKYSIILMIAMLLAFINFA</sequence>
<feature type="transmembrane region" description="Helical" evidence="1">
    <location>
        <begin position="111"/>
        <end position="130"/>
    </location>
</feature>
<feature type="non-terminal residue" evidence="2">
    <location>
        <position position="1"/>
    </location>
</feature>
<dbReference type="EMBL" id="KQ414693">
    <property type="protein sequence ID" value="KOC63573.1"/>
    <property type="molecule type" value="Genomic_DNA"/>
</dbReference>
<keyword evidence="1" id="KW-1133">Transmembrane helix</keyword>
<gene>
    <name evidence="2" type="ORF">WH47_03075</name>
</gene>
<dbReference type="OrthoDB" id="8187791at2759"/>
<protein>
    <submittedName>
        <fullName evidence="2">Uncharacterized protein</fullName>
    </submittedName>
</protein>
<dbReference type="Proteomes" id="UP000053825">
    <property type="component" value="Unassembled WGS sequence"/>
</dbReference>